<feature type="compositionally biased region" description="Basic and acidic residues" evidence="1">
    <location>
        <begin position="235"/>
        <end position="251"/>
    </location>
</feature>
<accession>A0A9W9ZTH0</accession>
<reference evidence="2" key="1">
    <citation type="submission" date="2023-01" db="EMBL/GenBank/DDBJ databases">
        <title>Genome assembly of the deep-sea coral Lophelia pertusa.</title>
        <authorList>
            <person name="Herrera S."/>
            <person name="Cordes E."/>
        </authorList>
    </citation>
    <scope>NUCLEOTIDE SEQUENCE</scope>
    <source>
        <strain evidence="2">USNM1676648</strain>
        <tissue evidence="2">Polyp</tissue>
    </source>
</reference>
<evidence type="ECO:0000313" key="2">
    <source>
        <dbReference type="EMBL" id="KAJ7387592.1"/>
    </source>
</evidence>
<evidence type="ECO:0000256" key="1">
    <source>
        <dbReference type="SAM" id="MobiDB-lite"/>
    </source>
</evidence>
<proteinExistence type="predicted"/>
<dbReference type="OrthoDB" id="5986565at2759"/>
<evidence type="ECO:0000313" key="3">
    <source>
        <dbReference type="Proteomes" id="UP001163046"/>
    </source>
</evidence>
<gene>
    <name evidence="2" type="ORF">OS493_000926</name>
</gene>
<dbReference type="AlphaFoldDB" id="A0A9W9ZTH0"/>
<feature type="compositionally biased region" description="Basic residues" evidence="1">
    <location>
        <begin position="223"/>
        <end position="234"/>
    </location>
</feature>
<name>A0A9W9ZTH0_9CNID</name>
<protein>
    <submittedName>
        <fullName evidence="2">Uncharacterized protein</fullName>
    </submittedName>
</protein>
<comment type="caution">
    <text evidence="2">The sequence shown here is derived from an EMBL/GenBank/DDBJ whole genome shotgun (WGS) entry which is preliminary data.</text>
</comment>
<sequence length="264" mass="29910">MCHFLRGSVTDAVQEDKKLEEILGSVLSGEFFYPKGNIARTKVENFLAILNLGKEDGFFKRFSIQLTSVQLDALLMVMESAVNIPSTIPKAVSVVSRNTTQKGDKEIWALNKDLFIDASRKIVHAKDEGVCWIGHLVKDPGNNTAREERSALVHLPLTSQNFDFMCHFLRGSVTDAVQEDKKLEEIPVDSSKLRQLEVDFLNDAANSHLFKQSSEPNKELTTRKRKQPQKKRAEKKGDKEATGTKRIEKKKEPELVYMAMFKTK</sequence>
<keyword evidence="3" id="KW-1185">Reference proteome</keyword>
<organism evidence="2 3">
    <name type="scientific">Desmophyllum pertusum</name>
    <dbReference type="NCBI Taxonomy" id="174260"/>
    <lineage>
        <taxon>Eukaryota</taxon>
        <taxon>Metazoa</taxon>
        <taxon>Cnidaria</taxon>
        <taxon>Anthozoa</taxon>
        <taxon>Hexacorallia</taxon>
        <taxon>Scleractinia</taxon>
        <taxon>Caryophylliina</taxon>
        <taxon>Caryophylliidae</taxon>
        <taxon>Desmophyllum</taxon>
    </lineage>
</organism>
<dbReference type="EMBL" id="MU825873">
    <property type="protein sequence ID" value="KAJ7387592.1"/>
    <property type="molecule type" value="Genomic_DNA"/>
</dbReference>
<dbReference type="Proteomes" id="UP001163046">
    <property type="component" value="Unassembled WGS sequence"/>
</dbReference>
<feature type="region of interest" description="Disordered" evidence="1">
    <location>
        <begin position="207"/>
        <end position="251"/>
    </location>
</feature>